<dbReference type="GO" id="GO:0004324">
    <property type="term" value="F:ferredoxin-NADP+ reductase activity"/>
    <property type="evidence" value="ECO:0007669"/>
    <property type="project" value="UniProtKB-UniRule"/>
</dbReference>
<evidence type="ECO:0000256" key="3">
    <source>
        <dbReference type="ARBA" id="ARBA00022827"/>
    </source>
</evidence>
<reference evidence="9 11" key="3">
    <citation type="submission" date="2016-10" db="EMBL/GenBank/DDBJ databases">
        <authorList>
            <person name="Varghese N."/>
            <person name="Submissions S."/>
        </authorList>
    </citation>
    <scope>NUCLEOTIDE SEQUENCE [LARGE SCALE GENOMIC DNA]</scope>
    <source>
        <strain evidence="9 11">CGMCC 1.6501</strain>
    </source>
</reference>
<keyword evidence="10" id="KW-1185">Reference proteome</keyword>
<feature type="binding site" evidence="6">
    <location>
        <position position="321"/>
    </location>
    <ligand>
        <name>FAD</name>
        <dbReference type="ChEBI" id="CHEBI:57692"/>
    </ligand>
</feature>
<keyword evidence="3 6" id="KW-0274">FAD</keyword>
<dbReference type="Proteomes" id="UP000183090">
    <property type="component" value="Unassembled WGS sequence"/>
</dbReference>
<dbReference type="HAMAP" id="MF_01685">
    <property type="entry name" value="FENR2"/>
    <property type="match status" value="1"/>
</dbReference>
<reference evidence="8 10" key="1">
    <citation type="journal article" date="2015" name="Int. J. Syst. Evol. Microbiol.">
        <title>Complete genome sequence of Salinicoccus halodurans H3B36, isolated from the Qaidam Basin in China.</title>
        <authorList>
            <person name="Jiang K."/>
            <person name="Xue Y."/>
            <person name="Ma Y."/>
        </authorList>
    </citation>
    <scope>NUCLEOTIDE SEQUENCE [LARGE SCALE GENOMIC DNA]</scope>
    <source>
        <strain evidence="8 10">H3B36</strain>
    </source>
</reference>
<evidence type="ECO:0000313" key="11">
    <source>
        <dbReference type="Proteomes" id="UP000183090"/>
    </source>
</evidence>
<accession>A0A0F7HP38</accession>
<dbReference type="Pfam" id="PF07992">
    <property type="entry name" value="Pyr_redox_2"/>
    <property type="match status" value="1"/>
</dbReference>
<evidence type="ECO:0000256" key="2">
    <source>
        <dbReference type="ARBA" id="ARBA00022630"/>
    </source>
</evidence>
<feature type="domain" description="FAD/NAD(P)-binding" evidence="7">
    <location>
        <begin position="5"/>
        <end position="288"/>
    </location>
</feature>
<keyword evidence="2 6" id="KW-0285">Flavoprotein</keyword>
<evidence type="ECO:0000259" key="7">
    <source>
        <dbReference type="Pfam" id="PF07992"/>
    </source>
</evidence>
<dbReference type="InterPro" id="IPR023753">
    <property type="entry name" value="FAD/NAD-binding_dom"/>
</dbReference>
<sequence length="337" mass="37366">MKISDTLIIGGGPAGLYASFYAGLRGMSVQIIEHHPELGGKLNIYPEKIIWDIGGIPPAPASDIKNNMVEQAKTFNPEIYVSTTCETITRHDDHFETITDNGTFYSRTIIIASGRGIFTPTRLEIEGADKFEMSNLHYTVKRFARFKDRHVLISGGGNTAIDWAAEIAEIAASVTMVCRSDAMRGHEAMVGELHKKDIDIQFNKCIDHLTPNEEGNAIEYVVLDDGSQVAVDDVLVSHGYESNCAFLEAMEDEFDFNEYQMLKTEHMVNTPVPGIYACGDQVEYDNKVRLIAGCFTEAAQAANHAKLFLDEDALAEGMVSSHNEVFAEKNKELMKKM</sequence>
<evidence type="ECO:0000313" key="10">
    <source>
        <dbReference type="Proteomes" id="UP000034029"/>
    </source>
</evidence>
<evidence type="ECO:0000256" key="4">
    <source>
        <dbReference type="ARBA" id="ARBA00022857"/>
    </source>
</evidence>
<dbReference type="AlphaFoldDB" id="A0A0F7HP38"/>
<dbReference type="EMBL" id="FOTB01000002">
    <property type="protein sequence ID" value="SFK68590.1"/>
    <property type="molecule type" value="Genomic_DNA"/>
</dbReference>
<dbReference type="PRINTS" id="PR00368">
    <property type="entry name" value="FADPNR"/>
</dbReference>
<comment type="cofactor">
    <cofactor evidence="6">
        <name>FAD</name>
        <dbReference type="ChEBI" id="CHEBI:57692"/>
    </cofactor>
    <text evidence="6">Binds 1 FAD per subunit.</text>
</comment>
<evidence type="ECO:0000313" key="9">
    <source>
        <dbReference type="EMBL" id="SFK68590.1"/>
    </source>
</evidence>
<dbReference type="Proteomes" id="UP000034029">
    <property type="component" value="Chromosome"/>
</dbReference>
<dbReference type="PANTHER" id="PTHR48105">
    <property type="entry name" value="THIOREDOXIN REDUCTASE 1-RELATED-RELATED"/>
    <property type="match status" value="1"/>
</dbReference>
<dbReference type="KEGG" id="shv:AAT16_12360"/>
<feature type="binding site" evidence="6">
    <location>
        <position position="41"/>
    </location>
    <ligand>
        <name>FAD</name>
        <dbReference type="ChEBI" id="CHEBI:57692"/>
    </ligand>
</feature>
<dbReference type="Gene3D" id="3.50.50.60">
    <property type="entry name" value="FAD/NAD(P)-binding domain"/>
    <property type="match status" value="2"/>
</dbReference>
<evidence type="ECO:0000313" key="8">
    <source>
        <dbReference type="EMBL" id="AKG74913.1"/>
    </source>
</evidence>
<comment type="catalytic activity">
    <reaction evidence="6">
        <text>2 reduced [2Fe-2S]-[ferredoxin] + NADP(+) + H(+) = 2 oxidized [2Fe-2S]-[ferredoxin] + NADPH</text>
        <dbReference type="Rhea" id="RHEA:20125"/>
        <dbReference type="Rhea" id="RHEA-COMP:10000"/>
        <dbReference type="Rhea" id="RHEA-COMP:10001"/>
        <dbReference type="ChEBI" id="CHEBI:15378"/>
        <dbReference type="ChEBI" id="CHEBI:33737"/>
        <dbReference type="ChEBI" id="CHEBI:33738"/>
        <dbReference type="ChEBI" id="CHEBI:57783"/>
        <dbReference type="ChEBI" id="CHEBI:58349"/>
        <dbReference type="EC" id="1.18.1.2"/>
    </reaction>
</comment>
<dbReference type="OrthoDB" id="9806179at2"/>
<dbReference type="InterPro" id="IPR050097">
    <property type="entry name" value="Ferredoxin-NADP_redctase_2"/>
</dbReference>
<evidence type="ECO:0000256" key="1">
    <source>
        <dbReference type="ARBA" id="ARBA00011738"/>
    </source>
</evidence>
<comment type="caution">
    <text evidence="6">Lacks conserved residue(s) required for the propagation of feature annotation.</text>
</comment>
<comment type="similarity">
    <text evidence="6">Belongs to the ferredoxin--NADP reductase type 2 family.</text>
</comment>
<evidence type="ECO:0000256" key="6">
    <source>
        <dbReference type="HAMAP-Rule" id="MF_01685"/>
    </source>
</evidence>
<dbReference type="InterPro" id="IPR036188">
    <property type="entry name" value="FAD/NAD-bd_sf"/>
</dbReference>
<feature type="binding site" evidence="6">
    <location>
        <position position="45"/>
    </location>
    <ligand>
        <name>FAD</name>
        <dbReference type="ChEBI" id="CHEBI:57692"/>
    </ligand>
</feature>
<evidence type="ECO:0000256" key="5">
    <source>
        <dbReference type="ARBA" id="ARBA00023002"/>
    </source>
</evidence>
<dbReference type="GO" id="GO:0050661">
    <property type="term" value="F:NADP binding"/>
    <property type="evidence" value="ECO:0007669"/>
    <property type="project" value="UniProtKB-UniRule"/>
</dbReference>
<keyword evidence="5 6" id="KW-0560">Oxidoreductase</keyword>
<feature type="binding site" evidence="6">
    <location>
        <position position="118"/>
    </location>
    <ligand>
        <name>FAD</name>
        <dbReference type="ChEBI" id="CHEBI:57692"/>
    </ligand>
</feature>
<dbReference type="PRINTS" id="PR00469">
    <property type="entry name" value="PNDRDTASEII"/>
</dbReference>
<name>A0A0F7HP38_9STAP</name>
<dbReference type="EC" id="1.18.1.2" evidence="6"/>
<protein>
    <recommendedName>
        <fullName evidence="6">Ferredoxin--NADP reductase</fullName>
        <shortName evidence="6">FNR</shortName>
        <shortName evidence="6">Fd-NADP(+) reductase</shortName>
        <ecNumber evidence="6">1.18.1.2</ecNumber>
    </recommendedName>
</protein>
<dbReference type="SUPFAM" id="SSF51905">
    <property type="entry name" value="FAD/NAD(P)-binding domain"/>
    <property type="match status" value="1"/>
</dbReference>
<dbReference type="EMBL" id="CP011366">
    <property type="protein sequence ID" value="AKG74913.1"/>
    <property type="molecule type" value="Genomic_DNA"/>
</dbReference>
<dbReference type="RefSeq" id="WP_046791092.1">
    <property type="nucleotide sequence ID" value="NZ_CP011366.1"/>
</dbReference>
<reference evidence="10" key="2">
    <citation type="submission" date="2015-04" db="EMBL/GenBank/DDBJ databases">
        <title>Complete genome sequence of Salinicoccus halodurans strain H3B36, isolated from the Qaidam basin of China.</title>
        <authorList>
            <person name="Ma Y."/>
            <person name="Jiang K."/>
            <person name="Xue Y."/>
        </authorList>
    </citation>
    <scope>NUCLEOTIDE SEQUENCE [LARGE SCALE GENOMIC DNA]</scope>
    <source>
        <strain evidence="10">H3B36</strain>
    </source>
</reference>
<feature type="binding site" evidence="6">
    <location>
        <position position="280"/>
    </location>
    <ligand>
        <name>FAD</name>
        <dbReference type="ChEBI" id="CHEBI:57692"/>
    </ligand>
</feature>
<comment type="subunit">
    <text evidence="1 6">Homodimer.</text>
</comment>
<keyword evidence="4 6" id="KW-0521">NADP</keyword>
<dbReference type="InterPro" id="IPR022890">
    <property type="entry name" value="Fd--NADP_Rdtase_type_2"/>
</dbReference>
<proteinExistence type="inferred from homology"/>
<gene>
    <name evidence="8" type="ORF">AAT16_12360</name>
    <name evidence="9" type="ORF">SAMN05216235_1160</name>
</gene>
<feature type="binding site" evidence="6">
    <location>
        <position position="33"/>
    </location>
    <ligand>
        <name>FAD</name>
        <dbReference type="ChEBI" id="CHEBI:57692"/>
    </ligand>
</feature>
<organism evidence="9 11">
    <name type="scientific">Salinicoccus halodurans</name>
    <dbReference type="NCBI Taxonomy" id="407035"/>
    <lineage>
        <taxon>Bacteria</taxon>
        <taxon>Bacillati</taxon>
        <taxon>Bacillota</taxon>
        <taxon>Bacilli</taxon>
        <taxon>Bacillales</taxon>
        <taxon>Staphylococcaceae</taxon>
        <taxon>Salinicoccus</taxon>
    </lineage>
</organism>
<dbReference type="GO" id="GO:0050660">
    <property type="term" value="F:flavin adenine dinucleotide binding"/>
    <property type="evidence" value="ECO:0007669"/>
    <property type="project" value="UniProtKB-UniRule"/>
</dbReference>